<protein>
    <recommendedName>
        <fullName evidence="6">SsrA-binding protein</fullName>
    </recommendedName>
</protein>
<dbReference type="InterPro" id="IPR023620">
    <property type="entry name" value="SmpB"/>
</dbReference>
<dbReference type="PANTHER" id="PTHR30308:SF2">
    <property type="entry name" value="SSRA-BINDING PROTEIN"/>
    <property type="match status" value="1"/>
</dbReference>
<keyword evidence="1" id="KW-0963">Cytoplasm</keyword>
<dbReference type="Pfam" id="PF01668">
    <property type="entry name" value="SmpB"/>
    <property type="match status" value="1"/>
</dbReference>
<dbReference type="PANTHER" id="PTHR30308">
    <property type="entry name" value="TMRNA-BINDING COMPONENT OF TRANS-TRANSLATION TAGGING COMPLEX"/>
    <property type="match status" value="1"/>
</dbReference>
<feature type="region of interest" description="Disordered" evidence="3">
    <location>
        <begin position="129"/>
        <end position="158"/>
    </location>
</feature>
<dbReference type="AlphaFoldDB" id="A0A133VM95"/>
<organism evidence="4 5">
    <name type="scientific">candidate division MSBL1 archaeon SCGC-AAA382A20</name>
    <dbReference type="NCBI Taxonomy" id="1698280"/>
    <lineage>
        <taxon>Archaea</taxon>
        <taxon>Methanobacteriati</taxon>
        <taxon>Methanobacteriota</taxon>
        <taxon>candidate division MSBL1</taxon>
    </lineage>
</organism>
<accession>A0A133VM95</accession>
<evidence type="ECO:0000313" key="4">
    <source>
        <dbReference type="EMBL" id="KXB07549.1"/>
    </source>
</evidence>
<dbReference type="SUPFAM" id="SSF74982">
    <property type="entry name" value="Small protein B (SmpB)"/>
    <property type="match status" value="1"/>
</dbReference>
<dbReference type="PATRIC" id="fig|1698280.3.peg.982"/>
<keyword evidence="2" id="KW-0694">RNA-binding</keyword>
<dbReference type="HAMAP" id="MF_00023">
    <property type="entry name" value="SmpB"/>
    <property type="match status" value="1"/>
</dbReference>
<gene>
    <name evidence="4" type="ORF">AKJ51_00975</name>
</gene>
<dbReference type="CDD" id="cd09294">
    <property type="entry name" value="SmpB"/>
    <property type="match status" value="1"/>
</dbReference>
<name>A0A133VM95_9EURY</name>
<dbReference type="GO" id="GO:0003723">
    <property type="term" value="F:RNA binding"/>
    <property type="evidence" value="ECO:0007669"/>
    <property type="project" value="UniProtKB-KW"/>
</dbReference>
<comment type="caution">
    <text evidence="4">The sequence shown here is derived from an EMBL/GenBank/DDBJ whole genome shotgun (WGS) entry which is preliminary data.</text>
</comment>
<dbReference type="InterPro" id="IPR020081">
    <property type="entry name" value="SsrA-bd_prot_CS"/>
</dbReference>
<dbReference type="GO" id="GO:0005829">
    <property type="term" value="C:cytosol"/>
    <property type="evidence" value="ECO:0007669"/>
    <property type="project" value="TreeGrafter"/>
</dbReference>
<dbReference type="EMBL" id="LHYE01000006">
    <property type="protein sequence ID" value="KXB07549.1"/>
    <property type="molecule type" value="Genomic_DNA"/>
</dbReference>
<dbReference type="GO" id="GO:0070930">
    <property type="term" value="P:trans-translation-dependent protein tagging"/>
    <property type="evidence" value="ECO:0007669"/>
    <property type="project" value="TreeGrafter"/>
</dbReference>
<proteinExistence type="inferred from homology"/>
<dbReference type="InterPro" id="IPR000037">
    <property type="entry name" value="SsrA-bd_prot"/>
</dbReference>
<evidence type="ECO:0000256" key="2">
    <source>
        <dbReference type="ARBA" id="ARBA00022884"/>
    </source>
</evidence>
<dbReference type="PROSITE" id="PS01317">
    <property type="entry name" value="SSRP"/>
    <property type="match status" value="1"/>
</dbReference>
<keyword evidence="5" id="KW-1185">Reference proteome</keyword>
<evidence type="ECO:0008006" key="6">
    <source>
        <dbReference type="Google" id="ProtNLM"/>
    </source>
</evidence>
<evidence type="ECO:0000256" key="3">
    <source>
        <dbReference type="SAM" id="MobiDB-lite"/>
    </source>
</evidence>
<feature type="compositionally biased region" description="Basic residues" evidence="3">
    <location>
        <begin position="129"/>
        <end position="139"/>
    </location>
</feature>
<evidence type="ECO:0000313" key="5">
    <source>
        <dbReference type="Proteomes" id="UP000070263"/>
    </source>
</evidence>
<sequence>MSNKDNNIKIVTTNRKAHHDFFIEEEYEAGLELKGSEVKSLRVHGCSIQEAYAKNIGDQIFIIGMYITPYEKSSVDRLEPDRTRKLLMHRSEIDKLIAHCTQRGYTLIPLKIYFRKGWAKVKIGLARKRKKGDKRRKKLEKQQKREINQELRRFKRKG</sequence>
<dbReference type="Gene3D" id="2.40.280.10">
    <property type="match status" value="1"/>
</dbReference>
<dbReference type="NCBIfam" id="NF003843">
    <property type="entry name" value="PRK05422.1"/>
    <property type="match status" value="1"/>
</dbReference>
<reference evidence="4 5" key="1">
    <citation type="journal article" date="2016" name="Sci. Rep.">
        <title>Metabolic traits of an uncultured archaeal lineage -MSBL1- from brine pools of the Red Sea.</title>
        <authorList>
            <person name="Mwirichia R."/>
            <person name="Alam I."/>
            <person name="Rashid M."/>
            <person name="Vinu M."/>
            <person name="Ba-Alawi W."/>
            <person name="Anthony Kamau A."/>
            <person name="Kamanda Ngugi D."/>
            <person name="Goker M."/>
            <person name="Klenk H.P."/>
            <person name="Bajic V."/>
            <person name="Stingl U."/>
        </authorList>
    </citation>
    <scope>NUCLEOTIDE SEQUENCE [LARGE SCALE GENOMIC DNA]</scope>
    <source>
        <strain evidence="4">SCGC-AAA382A20</strain>
    </source>
</reference>
<dbReference type="NCBIfam" id="TIGR00086">
    <property type="entry name" value="smpB"/>
    <property type="match status" value="1"/>
</dbReference>
<feature type="compositionally biased region" description="Basic and acidic residues" evidence="3">
    <location>
        <begin position="140"/>
        <end position="152"/>
    </location>
</feature>
<dbReference type="Proteomes" id="UP000070263">
    <property type="component" value="Unassembled WGS sequence"/>
</dbReference>
<evidence type="ECO:0000256" key="1">
    <source>
        <dbReference type="ARBA" id="ARBA00022490"/>
    </source>
</evidence>